<dbReference type="RefSeq" id="WP_012873171.1">
    <property type="nucleotide sequence ID" value="NC_013524.1"/>
</dbReference>
<dbReference type="AlphaFoldDB" id="D1C8J0"/>
<dbReference type="InParanoid" id="D1C8J0"/>
<dbReference type="GO" id="GO:0055052">
    <property type="term" value="C:ATP-binding cassette (ABC) transporter complex, substrate-binding subunit-containing"/>
    <property type="evidence" value="ECO:0007669"/>
    <property type="project" value="TreeGrafter"/>
</dbReference>
<evidence type="ECO:0000259" key="7">
    <source>
        <dbReference type="PROSITE" id="PS50893"/>
    </source>
</evidence>
<gene>
    <name evidence="8" type="ordered locus">Sthe_2719</name>
</gene>
<dbReference type="Gene3D" id="3.40.50.300">
    <property type="entry name" value="P-loop containing nucleotide triphosphate hydrolases"/>
    <property type="match status" value="1"/>
</dbReference>
<dbReference type="PANTHER" id="PTHR43875:SF15">
    <property type="entry name" value="TREHALOSE IMPORT ATP-BINDING PROTEIN SUGC"/>
    <property type="match status" value="1"/>
</dbReference>
<keyword evidence="1" id="KW-0813">Transport</keyword>
<dbReference type="InterPro" id="IPR027417">
    <property type="entry name" value="P-loop_NTPase"/>
</dbReference>
<dbReference type="CDD" id="cd03259">
    <property type="entry name" value="ABC_Carb_Solutes_like"/>
    <property type="match status" value="1"/>
</dbReference>
<dbReference type="InterPro" id="IPR015853">
    <property type="entry name" value="ABC_transpr_FbpC"/>
</dbReference>
<dbReference type="SUPFAM" id="SSF52540">
    <property type="entry name" value="P-loop containing nucleoside triphosphate hydrolases"/>
    <property type="match status" value="1"/>
</dbReference>
<keyword evidence="6" id="KW-0472">Membrane</keyword>
<dbReference type="InterPro" id="IPR003593">
    <property type="entry name" value="AAA+_ATPase"/>
</dbReference>
<dbReference type="GO" id="GO:0005524">
    <property type="term" value="F:ATP binding"/>
    <property type="evidence" value="ECO:0007669"/>
    <property type="project" value="UniProtKB-KW"/>
</dbReference>
<sequence>MRVGVRGLTVRIGNVTILQPVDLDVEDGEFFALLGPSGCGKTTFLRVLAGLERPASGRVWIGDQVVSDADGVFLPPEARDVGFVFQSYALWPHMTVFENVAFPLKSRGWAKAKIPEQVDWALRMVGLAHLSSRPVTALSGGQQQRVAIARAIVAHPKLLLMDEPLSNLDADLRREVRDEIRRLQQELQITTLYVTHDQEEAFAISDRIAVMNAGQILQVGSAKQIYDAPQHAAVAHFLGLKVLEGELVREGGQAALEIHGSRVPCAVPDALPEGPVEIALDAGKLRVWQPRDPSEAPPAAALPAFVERVAFSGRWGWRARVRLWEGVALELYTPAELQEGMDVLLVGEPGFLRVVGPVAATPATATTG</sequence>
<dbReference type="HOGENOM" id="CLU_000604_1_3_0"/>
<keyword evidence="3" id="KW-0547">Nucleotide-binding</keyword>
<dbReference type="eggNOG" id="COG3842">
    <property type="taxonomic scope" value="Bacteria"/>
</dbReference>
<feature type="domain" description="ABC transporter" evidence="7">
    <location>
        <begin position="3"/>
        <end position="238"/>
    </location>
</feature>
<dbReference type="InterPro" id="IPR047641">
    <property type="entry name" value="ABC_transpr_MalK/UgpC-like"/>
</dbReference>
<reference evidence="9" key="1">
    <citation type="submission" date="2009-11" db="EMBL/GenBank/DDBJ databases">
        <title>The complete chromosome 2 of Sphaerobacter thermophilus DSM 20745.</title>
        <authorList>
            <person name="Lucas S."/>
            <person name="Copeland A."/>
            <person name="Lapidus A."/>
            <person name="Glavina del Rio T."/>
            <person name="Dalin E."/>
            <person name="Tice H."/>
            <person name="Bruce D."/>
            <person name="Goodwin L."/>
            <person name="Pitluck S."/>
            <person name="Kyrpides N."/>
            <person name="Mavromatis K."/>
            <person name="Ivanova N."/>
            <person name="Mikhailova N."/>
            <person name="LaButti K.M."/>
            <person name="Clum A."/>
            <person name="Sun H.I."/>
            <person name="Brettin T."/>
            <person name="Detter J.C."/>
            <person name="Han C."/>
            <person name="Larimer F."/>
            <person name="Land M."/>
            <person name="Hauser L."/>
            <person name="Markowitz V."/>
            <person name="Cheng J.F."/>
            <person name="Hugenholtz P."/>
            <person name="Woyke T."/>
            <person name="Wu D."/>
            <person name="Steenblock K."/>
            <person name="Schneider S."/>
            <person name="Pukall R."/>
            <person name="Goeker M."/>
            <person name="Klenk H.P."/>
            <person name="Eisen J.A."/>
        </authorList>
    </citation>
    <scope>NUCLEOTIDE SEQUENCE [LARGE SCALE GENOMIC DNA]</scope>
    <source>
        <strain evidence="9">ATCC 49802 / DSM 20745 / S 6022</strain>
    </source>
</reference>
<evidence type="ECO:0000256" key="5">
    <source>
        <dbReference type="ARBA" id="ARBA00022967"/>
    </source>
</evidence>
<keyword evidence="5" id="KW-1278">Translocase</keyword>
<dbReference type="KEGG" id="sti:Sthe_2719"/>
<dbReference type="InterPro" id="IPR003439">
    <property type="entry name" value="ABC_transporter-like_ATP-bd"/>
</dbReference>
<name>D1C8J0_SPHTD</name>
<keyword evidence="2" id="KW-1003">Cell membrane</keyword>
<proteinExistence type="predicted"/>
<keyword evidence="4" id="KW-0067">ATP-binding</keyword>
<evidence type="ECO:0000256" key="1">
    <source>
        <dbReference type="ARBA" id="ARBA00022448"/>
    </source>
</evidence>
<organism evidence="8 9">
    <name type="scientific">Sphaerobacter thermophilus (strain ATCC 49802 / DSM 20745 / KCCM 41009 / NCIMB 13125 / S 6022)</name>
    <dbReference type="NCBI Taxonomy" id="479434"/>
    <lineage>
        <taxon>Bacteria</taxon>
        <taxon>Pseudomonadati</taxon>
        <taxon>Thermomicrobiota</taxon>
        <taxon>Thermomicrobia</taxon>
        <taxon>Sphaerobacterales</taxon>
        <taxon>Sphaerobacterineae</taxon>
        <taxon>Sphaerobacteraceae</taxon>
        <taxon>Sphaerobacter</taxon>
    </lineage>
</organism>
<evidence type="ECO:0000256" key="2">
    <source>
        <dbReference type="ARBA" id="ARBA00022475"/>
    </source>
</evidence>
<dbReference type="SMART" id="SM00382">
    <property type="entry name" value="AAA"/>
    <property type="match status" value="1"/>
</dbReference>
<dbReference type="GO" id="GO:0015408">
    <property type="term" value="F:ABC-type ferric iron transporter activity"/>
    <property type="evidence" value="ECO:0007669"/>
    <property type="project" value="InterPro"/>
</dbReference>
<dbReference type="PROSITE" id="PS50893">
    <property type="entry name" value="ABC_TRANSPORTER_2"/>
    <property type="match status" value="1"/>
</dbReference>
<protein>
    <submittedName>
        <fullName evidence="8">ABC transporter related protein</fullName>
    </submittedName>
</protein>
<dbReference type="STRING" id="479434.Sthe_2719"/>
<evidence type="ECO:0000256" key="4">
    <source>
        <dbReference type="ARBA" id="ARBA00022840"/>
    </source>
</evidence>
<evidence type="ECO:0000313" key="9">
    <source>
        <dbReference type="Proteomes" id="UP000002027"/>
    </source>
</evidence>
<evidence type="ECO:0000313" key="8">
    <source>
        <dbReference type="EMBL" id="ACZ40133.1"/>
    </source>
</evidence>
<dbReference type="InterPro" id="IPR017871">
    <property type="entry name" value="ABC_transporter-like_CS"/>
</dbReference>
<dbReference type="FunFam" id="3.40.50.300:FF:000042">
    <property type="entry name" value="Maltose/maltodextrin ABC transporter, ATP-binding protein"/>
    <property type="match status" value="1"/>
</dbReference>
<dbReference type="PROSITE" id="PS00211">
    <property type="entry name" value="ABC_TRANSPORTER_1"/>
    <property type="match status" value="1"/>
</dbReference>
<dbReference type="Pfam" id="PF00005">
    <property type="entry name" value="ABC_tran"/>
    <property type="match status" value="1"/>
</dbReference>
<dbReference type="GO" id="GO:0016887">
    <property type="term" value="F:ATP hydrolysis activity"/>
    <property type="evidence" value="ECO:0007669"/>
    <property type="project" value="InterPro"/>
</dbReference>
<dbReference type="EMBL" id="CP001824">
    <property type="protein sequence ID" value="ACZ40133.1"/>
    <property type="molecule type" value="Genomic_DNA"/>
</dbReference>
<evidence type="ECO:0000256" key="3">
    <source>
        <dbReference type="ARBA" id="ARBA00022741"/>
    </source>
</evidence>
<keyword evidence="9" id="KW-1185">Reference proteome</keyword>
<dbReference type="PANTHER" id="PTHR43875">
    <property type="entry name" value="MALTODEXTRIN IMPORT ATP-BINDING PROTEIN MSMX"/>
    <property type="match status" value="1"/>
</dbReference>
<dbReference type="OrthoDB" id="9778160at2"/>
<accession>D1C8J0</accession>
<dbReference type="Proteomes" id="UP000002027">
    <property type="component" value="Chromosome 2"/>
</dbReference>
<reference evidence="8 9" key="2">
    <citation type="journal article" date="2010" name="Stand. Genomic Sci.">
        <title>Complete genome sequence of Desulfohalobium retbaense type strain (HR(100)).</title>
        <authorList>
            <person name="Spring S."/>
            <person name="Nolan M."/>
            <person name="Lapidus A."/>
            <person name="Glavina Del Rio T."/>
            <person name="Copeland A."/>
            <person name="Tice H."/>
            <person name="Cheng J.F."/>
            <person name="Lucas S."/>
            <person name="Land M."/>
            <person name="Chen F."/>
            <person name="Bruce D."/>
            <person name="Goodwin L."/>
            <person name="Pitluck S."/>
            <person name="Ivanova N."/>
            <person name="Mavromatis K."/>
            <person name="Mikhailova N."/>
            <person name="Pati A."/>
            <person name="Chen A."/>
            <person name="Palaniappan K."/>
            <person name="Hauser L."/>
            <person name="Chang Y.J."/>
            <person name="Jeffries C.D."/>
            <person name="Munk C."/>
            <person name="Kiss H."/>
            <person name="Chain P."/>
            <person name="Han C."/>
            <person name="Brettin T."/>
            <person name="Detter J.C."/>
            <person name="Schuler E."/>
            <person name="Goker M."/>
            <person name="Rohde M."/>
            <person name="Bristow J."/>
            <person name="Eisen J.A."/>
            <person name="Markowitz V."/>
            <person name="Hugenholtz P."/>
            <person name="Kyrpides N.C."/>
            <person name="Klenk H.P."/>
        </authorList>
    </citation>
    <scope>NUCLEOTIDE SEQUENCE [LARGE SCALE GENOMIC DNA]</scope>
    <source>
        <strain evidence="9">ATCC 49802 / DSM 20745 / S 6022</strain>
    </source>
</reference>
<evidence type="ECO:0000256" key="6">
    <source>
        <dbReference type="ARBA" id="ARBA00023136"/>
    </source>
</evidence>